<dbReference type="EMBL" id="MGJJ01000028">
    <property type="protein sequence ID" value="OGN04131.1"/>
    <property type="molecule type" value="Genomic_DNA"/>
</dbReference>
<dbReference type="SUPFAM" id="SSF81799">
    <property type="entry name" value="Putative methyltransferase TM0872, insert domain"/>
    <property type="match status" value="1"/>
</dbReference>
<accession>A0A1F8ETF2</accession>
<comment type="function">
    <text evidence="6">Specifically methylates the N4 position of cytidine in position 1402 (C1402) of 16S rRNA.</text>
</comment>
<dbReference type="GO" id="GO:0005737">
    <property type="term" value="C:cytoplasm"/>
    <property type="evidence" value="ECO:0007669"/>
    <property type="project" value="UniProtKB-SubCell"/>
</dbReference>
<dbReference type="Gene3D" id="3.40.50.150">
    <property type="entry name" value="Vaccinia Virus protein VP39"/>
    <property type="match status" value="1"/>
</dbReference>
<feature type="binding site" evidence="6">
    <location>
        <begin position="30"/>
        <end position="32"/>
    </location>
    <ligand>
        <name>S-adenosyl-L-methionine</name>
        <dbReference type="ChEBI" id="CHEBI:59789"/>
    </ligand>
</feature>
<keyword evidence="6" id="KW-0963">Cytoplasm</keyword>
<sequence length="296" mass="32906">MHIPVLLNEVIEYLNLASGKNIVDATLDGGGYALAILEKIGPEGKLLGIELDGELFKQTETKIHEAGFEKSAILVNDSYVNLKTICEEKKFEPDGIVFDLGLSSWHLEASGRGFSFKKDEPLDMRFSPAAAKTALGVVNQYGPEELEKIIGEYGEEQFAGSIARSIVKARREKPLMTTLELVKAIETSVPEWYKHRKIHFATKTFQAIRIEVNDELNNVKKGVAAAIDVLKKDGRLAVVSFQGLEDKIVKEIFKKEVKGGRIKLAVSGTIRPKWAEQRENPRSKSAKMKVAEKIKV</sequence>
<dbReference type="GO" id="GO:0070475">
    <property type="term" value="P:rRNA base methylation"/>
    <property type="evidence" value="ECO:0007669"/>
    <property type="project" value="UniProtKB-UniRule"/>
</dbReference>
<dbReference type="GO" id="GO:0071424">
    <property type="term" value="F:rRNA (cytosine-N4-)-methyltransferase activity"/>
    <property type="evidence" value="ECO:0007669"/>
    <property type="project" value="UniProtKB-UniRule"/>
</dbReference>
<dbReference type="InterPro" id="IPR002903">
    <property type="entry name" value="RsmH"/>
</dbReference>
<dbReference type="NCBIfam" id="TIGR00006">
    <property type="entry name" value="16S rRNA (cytosine(1402)-N(4))-methyltransferase RsmH"/>
    <property type="match status" value="1"/>
</dbReference>
<evidence type="ECO:0000256" key="3">
    <source>
        <dbReference type="ARBA" id="ARBA00022603"/>
    </source>
</evidence>
<dbReference type="HAMAP" id="MF_01007">
    <property type="entry name" value="16SrRNA_methyltr_H"/>
    <property type="match status" value="1"/>
</dbReference>
<dbReference type="InterPro" id="IPR029063">
    <property type="entry name" value="SAM-dependent_MTases_sf"/>
</dbReference>
<gene>
    <name evidence="6" type="primary">rsmH</name>
    <name evidence="8" type="ORF">A2746_01715</name>
</gene>
<evidence type="ECO:0000256" key="1">
    <source>
        <dbReference type="ARBA" id="ARBA00010396"/>
    </source>
</evidence>
<dbReference type="EC" id="2.1.1.199" evidence="6"/>
<comment type="subcellular location">
    <subcellularLocation>
        <location evidence="6">Cytoplasm</location>
    </subcellularLocation>
</comment>
<evidence type="ECO:0000256" key="4">
    <source>
        <dbReference type="ARBA" id="ARBA00022679"/>
    </source>
</evidence>
<reference evidence="8 9" key="1">
    <citation type="journal article" date="2016" name="Nat. Commun.">
        <title>Thousands of microbial genomes shed light on interconnected biogeochemical processes in an aquifer system.</title>
        <authorList>
            <person name="Anantharaman K."/>
            <person name="Brown C.T."/>
            <person name="Hug L.A."/>
            <person name="Sharon I."/>
            <person name="Castelle C.J."/>
            <person name="Probst A.J."/>
            <person name="Thomas B.C."/>
            <person name="Singh A."/>
            <person name="Wilkins M.J."/>
            <person name="Karaoz U."/>
            <person name="Brodie E.L."/>
            <person name="Williams K.H."/>
            <person name="Hubbard S.S."/>
            <person name="Banfield J.F."/>
        </authorList>
    </citation>
    <scope>NUCLEOTIDE SEQUENCE [LARGE SCALE GENOMIC DNA]</scope>
</reference>
<evidence type="ECO:0000256" key="7">
    <source>
        <dbReference type="SAM" id="MobiDB-lite"/>
    </source>
</evidence>
<keyword evidence="3 6" id="KW-0489">Methyltransferase</keyword>
<evidence type="ECO:0000313" key="9">
    <source>
        <dbReference type="Proteomes" id="UP000177419"/>
    </source>
</evidence>
<evidence type="ECO:0000256" key="2">
    <source>
        <dbReference type="ARBA" id="ARBA00022552"/>
    </source>
</evidence>
<dbReference type="AlphaFoldDB" id="A0A1F8ETF2"/>
<dbReference type="PANTHER" id="PTHR11265:SF0">
    <property type="entry name" value="12S RRNA N4-METHYLCYTIDINE METHYLTRANSFERASE"/>
    <property type="match status" value="1"/>
</dbReference>
<name>A0A1F8ETF2_9BACT</name>
<dbReference type="SUPFAM" id="SSF53335">
    <property type="entry name" value="S-adenosyl-L-methionine-dependent methyltransferases"/>
    <property type="match status" value="1"/>
</dbReference>
<proteinExistence type="inferred from homology"/>
<feature type="region of interest" description="Disordered" evidence="7">
    <location>
        <begin position="277"/>
        <end position="296"/>
    </location>
</feature>
<dbReference type="Proteomes" id="UP000177419">
    <property type="component" value="Unassembled WGS sequence"/>
</dbReference>
<feature type="binding site" evidence="6">
    <location>
        <position position="99"/>
    </location>
    <ligand>
        <name>S-adenosyl-L-methionine</name>
        <dbReference type="ChEBI" id="CHEBI:59789"/>
    </ligand>
</feature>
<dbReference type="Gene3D" id="1.10.150.170">
    <property type="entry name" value="Putative methyltransferase TM0872, insert domain"/>
    <property type="match status" value="1"/>
</dbReference>
<evidence type="ECO:0000313" key="8">
    <source>
        <dbReference type="EMBL" id="OGN04131.1"/>
    </source>
</evidence>
<keyword evidence="4 6" id="KW-0808">Transferase</keyword>
<keyword evidence="2 6" id="KW-0698">rRNA processing</keyword>
<feature type="binding site" evidence="6">
    <location>
        <position position="50"/>
    </location>
    <ligand>
        <name>S-adenosyl-L-methionine</name>
        <dbReference type="ChEBI" id="CHEBI:59789"/>
    </ligand>
</feature>
<feature type="binding site" evidence="6">
    <location>
        <position position="106"/>
    </location>
    <ligand>
        <name>S-adenosyl-L-methionine</name>
        <dbReference type="ChEBI" id="CHEBI:59789"/>
    </ligand>
</feature>
<dbReference type="PIRSF" id="PIRSF004486">
    <property type="entry name" value="MraW"/>
    <property type="match status" value="1"/>
</dbReference>
<keyword evidence="5 6" id="KW-0949">S-adenosyl-L-methionine</keyword>
<comment type="catalytic activity">
    <reaction evidence="6">
        <text>cytidine(1402) in 16S rRNA + S-adenosyl-L-methionine = N(4)-methylcytidine(1402) in 16S rRNA + S-adenosyl-L-homocysteine + H(+)</text>
        <dbReference type="Rhea" id="RHEA:42928"/>
        <dbReference type="Rhea" id="RHEA-COMP:10286"/>
        <dbReference type="Rhea" id="RHEA-COMP:10287"/>
        <dbReference type="ChEBI" id="CHEBI:15378"/>
        <dbReference type="ChEBI" id="CHEBI:57856"/>
        <dbReference type="ChEBI" id="CHEBI:59789"/>
        <dbReference type="ChEBI" id="CHEBI:74506"/>
        <dbReference type="ChEBI" id="CHEBI:82748"/>
        <dbReference type="EC" id="2.1.1.199"/>
    </reaction>
</comment>
<organism evidence="8 9">
    <name type="scientific">Candidatus Yanofskybacteria bacterium RIFCSPHIGHO2_01_FULL_44_22</name>
    <dbReference type="NCBI Taxonomy" id="1802669"/>
    <lineage>
        <taxon>Bacteria</taxon>
        <taxon>Candidatus Yanofskyibacteriota</taxon>
    </lineage>
</organism>
<evidence type="ECO:0000256" key="5">
    <source>
        <dbReference type="ARBA" id="ARBA00022691"/>
    </source>
</evidence>
<dbReference type="Pfam" id="PF01795">
    <property type="entry name" value="Methyltransf_5"/>
    <property type="match status" value="1"/>
</dbReference>
<feature type="binding site" evidence="6">
    <location>
        <position position="79"/>
    </location>
    <ligand>
        <name>S-adenosyl-L-methionine</name>
        <dbReference type="ChEBI" id="CHEBI:59789"/>
    </ligand>
</feature>
<protein>
    <recommendedName>
        <fullName evidence="6">Ribosomal RNA small subunit methyltransferase H</fullName>
        <ecNumber evidence="6">2.1.1.199</ecNumber>
    </recommendedName>
    <alternativeName>
        <fullName evidence="6">16S rRNA m(4)C1402 methyltransferase</fullName>
    </alternativeName>
    <alternativeName>
        <fullName evidence="6">rRNA (cytosine-N(4)-)-methyltransferase RsmH</fullName>
    </alternativeName>
</protein>
<comment type="similarity">
    <text evidence="1 6">Belongs to the methyltransferase superfamily. RsmH family.</text>
</comment>
<dbReference type="STRING" id="1802669.A2746_01715"/>
<dbReference type="PANTHER" id="PTHR11265">
    <property type="entry name" value="S-ADENOSYL-METHYLTRANSFERASE MRAW"/>
    <property type="match status" value="1"/>
</dbReference>
<comment type="caution">
    <text evidence="8">The sequence shown here is derived from an EMBL/GenBank/DDBJ whole genome shotgun (WGS) entry which is preliminary data.</text>
</comment>
<dbReference type="InterPro" id="IPR023397">
    <property type="entry name" value="SAM-dep_MeTrfase_MraW_recog"/>
</dbReference>
<evidence type="ECO:0000256" key="6">
    <source>
        <dbReference type="HAMAP-Rule" id="MF_01007"/>
    </source>
</evidence>